<sequence length="539" mass="59630">RIPLSHPASLQSVSFEQVGMTSSDSSSSVRVIFSPGSGGASQGDPEANSSGVSSGPPSPVDARVLRDLEVMKADHDLNTTMTEGSLAVIRGRYSIPAEYVLHVSRPGQRPYSLDAPGMCITVDALEAGLRFPLHSLIEELPRGAEIIPTRDLFMACFRVSGAPSNNKGWKSRYLFVSGPVWGFRLDWSAHPIDNASPYLSEEEFVLVGRLKGILSSSCAIKEMIELWLVNADQINLGDLHGMPKMSSGKASSTRVVTPAQEVDVSPPREAPKTSSKRPIDAPTEQADDLARQHKKVKVLTRRHKSRHGEGESCSHSKGKEPAAPSEEPDTPVESDEGDASPVHHCPRSVKDLFKTKVHKGDAGYYTLQMSDLGHQDPDKEMKARWRGLKNSTKVWNDSSTVEEFERGLLHPQLVRELYMLPSEVLLARAAKEMVLVSSLPLSRCRKFSFYRVLINCCSVQSQHFQMALFDRVHDAGQLITFMDYRISQLQQELDSLKSGEVWRQSLRPRSVLPSWNKSSRKPNGSETRRSSGSRPPNKN</sequence>
<protein>
    <submittedName>
        <fullName evidence="2">Uncharacterized protein</fullName>
    </submittedName>
</protein>
<feature type="region of interest" description="Disordered" evidence="1">
    <location>
        <begin position="244"/>
        <end position="345"/>
    </location>
</feature>
<feature type="region of interest" description="Disordered" evidence="1">
    <location>
        <begin position="14"/>
        <end position="60"/>
    </location>
</feature>
<name>A0A426ZAA8_ENSVE</name>
<accession>A0A426ZAA8</accession>
<dbReference type="AlphaFoldDB" id="A0A426ZAA8"/>
<proteinExistence type="predicted"/>
<dbReference type="Proteomes" id="UP000287651">
    <property type="component" value="Unassembled WGS sequence"/>
</dbReference>
<comment type="caution">
    <text evidence="2">The sequence shown here is derived from an EMBL/GenBank/DDBJ whole genome shotgun (WGS) entry which is preliminary data.</text>
</comment>
<feature type="region of interest" description="Disordered" evidence="1">
    <location>
        <begin position="512"/>
        <end position="539"/>
    </location>
</feature>
<feature type="compositionally biased region" description="Acidic residues" evidence="1">
    <location>
        <begin position="326"/>
        <end position="338"/>
    </location>
</feature>
<feature type="compositionally biased region" description="Polar residues" evidence="1">
    <location>
        <begin position="513"/>
        <end position="539"/>
    </location>
</feature>
<evidence type="ECO:0000313" key="2">
    <source>
        <dbReference type="EMBL" id="RRT60930.1"/>
    </source>
</evidence>
<feature type="compositionally biased region" description="Basic residues" evidence="1">
    <location>
        <begin position="292"/>
        <end position="306"/>
    </location>
</feature>
<gene>
    <name evidence="2" type="ORF">B296_00016900</name>
</gene>
<evidence type="ECO:0000256" key="1">
    <source>
        <dbReference type="SAM" id="MobiDB-lite"/>
    </source>
</evidence>
<feature type="compositionally biased region" description="Basic and acidic residues" evidence="1">
    <location>
        <begin position="307"/>
        <end position="320"/>
    </location>
</feature>
<evidence type="ECO:0000313" key="3">
    <source>
        <dbReference type="Proteomes" id="UP000287651"/>
    </source>
</evidence>
<dbReference type="EMBL" id="AMZH03007599">
    <property type="protein sequence ID" value="RRT60930.1"/>
    <property type="molecule type" value="Genomic_DNA"/>
</dbReference>
<reference evidence="2 3" key="1">
    <citation type="journal article" date="2014" name="Agronomy (Basel)">
        <title>A Draft Genome Sequence for Ensete ventricosum, the Drought-Tolerant Tree Against Hunger.</title>
        <authorList>
            <person name="Harrison J."/>
            <person name="Moore K.A."/>
            <person name="Paszkiewicz K."/>
            <person name="Jones T."/>
            <person name="Grant M."/>
            <person name="Ambacheew D."/>
            <person name="Muzemil S."/>
            <person name="Studholme D.J."/>
        </authorList>
    </citation>
    <scope>NUCLEOTIDE SEQUENCE [LARGE SCALE GENOMIC DNA]</scope>
</reference>
<organism evidence="2 3">
    <name type="scientific">Ensete ventricosum</name>
    <name type="common">Abyssinian banana</name>
    <name type="synonym">Musa ensete</name>
    <dbReference type="NCBI Taxonomy" id="4639"/>
    <lineage>
        <taxon>Eukaryota</taxon>
        <taxon>Viridiplantae</taxon>
        <taxon>Streptophyta</taxon>
        <taxon>Embryophyta</taxon>
        <taxon>Tracheophyta</taxon>
        <taxon>Spermatophyta</taxon>
        <taxon>Magnoliopsida</taxon>
        <taxon>Liliopsida</taxon>
        <taxon>Zingiberales</taxon>
        <taxon>Musaceae</taxon>
        <taxon>Ensete</taxon>
    </lineage>
</organism>
<feature type="non-terminal residue" evidence="2">
    <location>
        <position position="1"/>
    </location>
</feature>